<proteinExistence type="predicted"/>
<keyword evidence="3" id="KW-1185">Reference proteome</keyword>
<dbReference type="InterPro" id="IPR011008">
    <property type="entry name" value="Dimeric_a/b-barrel"/>
</dbReference>
<evidence type="ECO:0000259" key="1">
    <source>
        <dbReference type="PROSITE" id="PS51725"/>
    </source>
</evidence>
<gene>
    <name evidence="2" type="ORF">E6C55_13845</name>
</gene>
<dbReference type="SUPFAM" id="SSF54909">
    <property type="entry name" value="Dimeric alpha+beta barrel"/>
    <property type="match status" value="1"/>
</dbReference>
<dbReference type="OrthoDB" id="1645001at2"/>
<dbReference type="Proteomes" id="UP000310636">
    <property type="component" value="Unassembled WGS sequence"/>
</dbReference>
<dbReference type="PANTHER" id="PTHR34474">
    <property type="entry name" value="SIGNAL TRANSDUCTION PROTEIN TRAP"/>
    <property type="match status" value="1"/>
</dbReference>
<evidence type="ECO:0000313" key="3">
    <source>
        <dbReference type="Proteomes" id="UP000310636"/>
    </source>
</evidence>
<dbReference type="InterPro" id="IPR050404">
    <property type="entry name" value="Heme-degrading_MO"/>
</dbReference>
<protein>
    <submittedName>
        <fullName evidence="2">Antibiotic biosynthesis monooxygenase</fullName>
    </submittedName>
</protein>
<evidence type="ECO:0000313" key="2">
    <source>
        <dbReference type="EMBL" id="THF78799.1"/>
    </source>
</evidence>
<dbReference type="AlphaFoldDB" id="A0A4S4BUL7"/>
<dbReference type="Gene3D" id="3.30.70.100">
    <property type="match status" value="1"/>
</dbReference>
<name>A0A4S4BUL7_9BACL</name>
<keyword evidence="2" id="KW-0503">Monooxygenase</keyword>
<sequence>MLVMTRAIVVEKGHADKVIERFSGPSKFDGREGLVDVNVMVNKRTKEHDEVLVVIRWESEEAWKAWEKSPEHIQGHRDSKGQQPPEYIISTTVNLYDVKAVKQGPASQG</sequence>
<feature type="domain" description="ABM" evidence="1">
    <location>
        <begin position="2"/>
        <end position="94"/>
    </location>
</feature>
<dbReference type="RefSeq" id="WP_136370387.1">
    <property type="nucleotide sequence ID" value="NZ_SSOB01000015.1"/>
</dbReference>
<dbReference type="InterPro" id="IPR007138">
    <property type="entry name" value="ABM_dom"/>
</dbReference>
<reference evidence="2 3" key="1">
    <citation type="submission" date="2019-04" db="EMBL/GenBank/DDBJ databases">
        <title>Cohnella sp. nov. isolated from preserved vegetables.</title>
        <authorList>
            <person name="Lin S.-Y."/>
            <person name="Hung M.-H."/>
            <person name="Young C.-C."/>
        </authorList>
    </citation>
    <scope>NUCLEOTIDE SEQUENCE [LARGE SCALE GENOMIC DNA]</scope>
    <source>
        <strain evidence="2 3">CC-MHH1044</strain>
    </source>
</reference>
<keyword evidence="2" id="KW-0560">Oxidoreductase</keyword>
<dbReference type="Pfam" id="PF03992">
    <property type="entry name" value="ABM"/>
    <property type="match status" value="1"/>
</dbReference>
<accession>A0A4S4BUL7</accession>
<dbReference type="PANTHER" id="PTHR34474:SF1">
    <property type="entry name" value="HEME-DEGRADING MONOOXYGENASE HMOA"/>
    <property type="match status" value="1"/>
</dbReference>
<dbReference type="PROSITE" id="PS51725">
    <property type="entry name" value="ABM"/>
    <property type="match status" value="1"/>
</dbReference>
<dbReference type="EMBL" id="SSOB01000015">
    <property type="protein sequence ID" value="THF78799.1"/>
    <property type="molecule type" value="Genomic_DNA"/>
</dbReference>
<comment type="caution">
    <text evidence="2">The sequence shown here is derived from an EMBL/GenBank/DDBJ whole genome shotgun (WGS) entry which is preliminary data.</text>
</comment>
<dbReference type="GO" id="GO:0004497">
    <property type="term" value="F:monooxygenase activity"/>
    <property type="evidence" value="ECO:0007669"/>
    <property type="project" value="UniProtKB-KW"/>
</dbReference>
<organism evidence="2 3">
    <name type="scientific">Cohnella fermenti</name>
    <dbReference type="NCBI Taxonomy" id="2565925"/>
    <lineage>
        <taxon>Bacteria</taxon>
        <taxon>Bacillati</taxon>
        <taxon>Bacillota</taxon>
        <taxon>Bacilli</taxon>
        <taxon>Bacillales</taxon>
        <taxon>Paenibacillaceae</taxon>
        <taxon>Cohnella</taxon>
    </lineage>
</organism>